<dbReference type="GO" id="GO:0045719">
    <property type="term" value="P:negative regulation of glycogen biosynthetic process"/>
    <property type="evidence" value="ECO:0007669"/>
    <property type="project" value="TreeGrafter"/>
</dbReference>
<dbReference type="InterPro" id="IPR008271">
    <property type="entry name" value="Ser/Thr_kinase_AS"/>
</dbReference>
<dbReference type="SMART" id="SM00220">
    <property type="entry name" value="S_TKc"/>
    <property type="match status" value="1"/>
</dbReference>
<comment type="caution">
    <text evidence="6">The sequence shown here is derived from an EMBL/GenBank/DDBJ whole genome shotgun (WGS) entry which is preliminary data.</text>
</comment>
<dbReference type="GO" id="GO:0005634">
    <property type="term" value="C:nucleus"/>
    <property type="evidence" value="ECO:0007669"/>
    <property type="project" value="TreeGrafter"/>
</dbReference>
<dbReference type="GO" id="GO:0005524">
    <property type="term" value="F:ATP binding"/>
    <property type="evidence" value="ECO:0007669"/>
    <property type="project" value="UniProtKB-UniRule"/>
</dbReference>
<dbReference type="InParanoid" id="G7E686"/>
<dbReference type="OrthoDB" id="10252171at2759"/>
<feature type="domain" description="Protein kinase" evidence="5">
    <location>
        <begin position="368"/>
        <end position="717"/>
    </location>
</feature>
<gene>
    <name evidence="6" type="primary">Mo05031</name>
    <name evidence="6" type="ORF">E5Q_05031</name>
</gene>
<name>G7E686_MIXOS</name>
<dbReference type="PROSITE" id="PS00107">
    <property type="entry name" value="PROTEIN_KINASE_ATP"/>
    <property type="match status" value="1"/>
</dbReference>
<dbReference type="HOGENOM" id="CLU_379958_0_0_1"/>
<dbReference type="Gene3D" id="1.10.510.10">
    <property type="entry name" value="Transferase(Phosphotransferase) domain 1"/>
    <property type="match status" value="1"/>
</dbReference>
<dbReference type="eggNOG" id="KOG1152">
    <property type="taxonomic scope" value="Eukaryota"/>
</dbReference>
<organism evidence="6 7">
    <name type="scientific">Mixia osmundae (strain CBS 9802 / IAM 14324 / JCM 22182 / KY 12970)</name>
    <dbReference type="NCBI Taxonomy" id="764103"/>
    <lineage>
        <taxon>Eukaryota</taxon>
        <taxon>Fungi</taxon>
        <taxon>Dikarya</taxon>
        <taxon>Basidiomycota</taxon>
        <taxon>Pucciniomycotina</taxon>
        <taxon>Mixiomycetes</taxon>
        <taxon>Mixiales</taxon>
        <taxon>Mixiaceae</taxon>
        <taxon>Mixia</taxon>
    </lineage>
</organism>
<dbReference type="InterPro" id="IPR011009">
    <property type="entry name" value="Kinase-like_dom_sf"/>
</dbReference>
<dbReference type="CDD" id="cd22249">
    <property type="entry name" value="UDM1_RNF168_RNF169-like"/>
    <property type="match status" value="1"/>
</dbReference>
<dbReference type="EMBL" id="BABT02000150">
    <property type="protein sequence ID" value="GAA98346.1"/>
    <property type="molecule type" value="Genomic_DNA"/>
</dbReference>
<feature type="compositionally biased region" description="Basic and acidic residues" evidence="4">
    <location>
        <begin position="289"/>
        <end position="317"/>
    </location>
</feature>
<dbReference type="FunFam" id="3.30.200.20:FF:000314">
    <property type="entry name" value="Serine/threonine protein kinase"/>
    <property type="match status" value="1"/>
</dbReference>
<dbReference type="Gene3D" id="3.30.200.20">
    <property type="entry name" value="Phosphorylase Kinase, domain 1"/>
    <property type="match status" value="1"/>
</dbReference>
<evidence type="ECO:0000256" key="3">
    <source>
        <dbReference type="PROSITE-ProRule" id="PRU10141"/>
    </source>
</evidence>
<proteinExistence type="predicted"/>
<dbReference type="AlphaFoldDB" id="G7E686"/>
<dbReference type="PANTHER" id="PTHR24346">
    <property type="entry name" value="MAP/MICROTUBULE AFFINITY-REGULATING KINASE"/>
    <property type="match status" value="1"/>
</dbReference>
<reference evidence="6 7" key="1">
    <citation type="journal article" date="2011" name="J. Gen. Appl. Microbiol.">
        <title>Draft genome sequencing of the enigmatic basidiomycete Mixia osmundae.</title>
        <authorList>
            <person name="Nishida H."/>
            <person name="Nagatsuka Y."/>
            <person name="Sugiyama J."/>
        </authorList>
    </citation>
    <scope>NUCLEOTIDE SEQUENCE [LARGE SCALE GENOMIC DNA]</scope>
    <source>
        <strain evidence="7">CBS 9802 / IAM 14324 / JCM 22182 / KY 12970</strain>
    </source>
</reference>
<sequence>MHAVAIMPASSSDPFISRAAGSDAMDISDNMTSSQAGPHRRQVSPRHAASAGSPVPRSGTATPRSAMTISPTSHHHQPGMLCSSPTTSSSPTQMVSASTSPTLQSDRASVLGDIDASAPFAHASQTPRLLIDTSGCSDKFSTKKNTNSRYALPSPAVLIAQPDDTRLGGTQPSWPKGPITPPTPFADSIRSTAQSDDSEISEMDIESSYIFVTPSASASSLASQKYREAQSSAAHLTSSPLDRRSSSGATGSSKGKKVYSNATSFPFPAPLTPPLTPRDIEQSQLSHDQLVEQRRQQEQHEAKRLLQQEREREHREAMQQQQAFNQGAPLTPAITPPAATFGETHQQTTVSGRALATYRMHPRFAAQYTIVEELGAGGFGFVVRAIRNVDGANVAVKFIYRDKVPSHGWVKIKNWDGGHGGQAAAGDKLIPMEAYVLRAVRHPGVVGFVDLFEDSKYFYLIMEHHGTPWQAPEKTNNTTPCSLPSLASAVAGKQTVQSPSTLNASLAPDSSPLALKSSSLTSVRPSAPKMMSAHSLSPPAAPPMIRRSSCDLFECIEQHSRFGEDTARYIFAQVVDVVHYLAGIGVQHRDLKDENIVVDMHFRVKLIDFGSAVISDPRKPPPFYNRFYGTVNFASAEILRGEAYRSQPAEVWSLGILLSILITGESPFSDPLQAIAGKMNKPKAPMSHDCQNLLAGCLQTNPDARMTIEQVKDHPWVRGYRSRQAGYPSLVYTQQLAASRARYEGLRRFFQHHHRNMTGTHQLSFTTINFSIISLSRTRLTRQAEEYSIRRPRIQWPRVVRARSRRSGGARRRVNVVCPFVRL</sequence>
<evidence type="ECO:0000313" key="7">
    <source>
        <dbReference type="Proteomes" id="UP000009131"/>
    </source>
</evidence>
<feature type="compositionally biased region" description="Low complexity" evidence="4">
    <location>
        <begin position="318"/>
        <end position="331"/>
    </location>
</feature>
<feature type="compositionally biased region" description="Low complexity" evidence="4">
    <location>
        <begin position="83"/>
        <end position="92"/>
    </location>
</feature>
<feature type="compositionally biased region" description="Pro residues" evidence="4">
    <location>
        <begin position="267"/>
        <end position="276"/>
    </location>
</feature>
<dbReference type="Pfam" id="PF00069">
    <property type="entry name" value="Pkinase"/>
    <property type="match status" value="2"/>
</dbReference>
<keyword evidence="2 3" id="KW-0067">ATP-binding</keyword>
<dbReference type="PANTHER" id="PTHR24346:SF72">
    <property type="entry name" value="CAMK PROTEIN KINASE"/>
    <property type="match status" value="1"/>
</dbReference>
<dbReference type="Proteomes" id="UP000009131">
    <property type="component" value="Unassembled WGS sequence"/>
</dbReference>
<dbReference type="PROSITE" id="PS50011">
    <property type="entry name" value="PROTEIN_KINASE_DOM"/>
    <property type="match status" value="1"/>
</dbReference>
<reference evidence="6 7" key="2">
    <citation type="journal article" date="2012" name="Open Biol.">
        <title>Characteristics of nucleosomes and linker DNA regions on the genome of the basidiomycete Mixia osmundae revealed by mono- and dinucleosome mapping.</title>
        <authorList>
            <person name="Nishida H."/>
            <person name="Kondo S."/>
            <person name="Matsumoto T."/>
            <person name="Suzuki Y."/>
            <person name="Yoshikawa H."/>
            <person name="Taylor T.D."/>
            <person name="Sugiyama J."/>
        </authorList>
    </citation>
    <scope>NUCLEOTIDE SEQUENCE [LARGE SCALE GENOMIC DNA]</scope>
    <source>
        <strain evidence="7">CBS 9802 / IAM 14324 / JCM 22182 / KY 12970</strain>
    </source>
</reference>
<feature type="region of interest" description="Disordered" evidence="4">
    <location>
        <begin position="162"/>
        <end position="200"/>
    </location>
</feature>
<dbReference type="InterPro" id="IPR017441">
    <property type="entry name" value="Protein_kinase_ATP_BS"/>
</dbReference>
<protein>
    <recommendedName>
        <fullName evidence="5">Protein kinase domain-containing protein</fullName>
    </recommendedName>
</protein>
<dbReference type="InterPro" id="IPR000719">
    <property type="entry name" value="Prot_kinase_dom"/>
</dbReference>
<evidence type="ECO:0000256" key="2">
    <source>
        <dbReference type="ARBA" id="ARBA00022840"/>
    </source>
</evidence>
<dbReference type="GO" id="GO:0035556">
    <property type="term" value="P:intracellular signal transduction"/>
    <property type="evidence" value="ECO:0007669"/>
    <property type="project" value="TreeGrafter"/>
</dbReference>
<evidence type="ECO:0000259" key="5">
    <source>
        <dbReference type="PROSITE" id="PS50011"/>
    </source>
</evidence>
<accession>G7E686</accession>
<feature type="compositionally biased region" description="Polar residues" evidence="4">
    <location>
        <begin position="93"/>
        <end position="104"/>
    </location>
</feature>
<dbReference type="GO" id="GO:0004674">
    <property type="term" value="F:protein serine/threonine kinase activity"/>
    <property type="evidence" value="ECO:0007669"/>
    <property type="project" value="TreeGrafter"/>
</dbReference>
<dbReference type="STRING" id="764103.G7E686"/>
<evidence type="ECO:0000313" key="6">
    <source>
        <dbReference type="EMBL" id="GAA98346.1"/>
    </source>
</evidence>
<feature type="region of interest" description="Disordered" evidence="4">
    <location>
        <begin position="232"/>
        <end position="331"/>
    </location>
</feature>
<dbReference type="PROSITE" id="PS00108">
    <property type="entry name" value="PROTEIN_KINASE_ST"/>
    <property type="match status" value="1"/>
</dbReference>
<feature type="region of interest" description="Disordered" evidence="4">
    <location>
        <begin position="26"/>
        <end position="104"/>
    </location>
</feature>
<dbReference type="SUPFAM" id="SSF56112">
    <property type="entry name" value="Protein kinase-like (PK-like)"/>
    <property type="match status" value="2"/>
</dbReference>
<evidence type="ECO:0000256" key="1">
    <source>
        <dbReference type="ARBA" id="ARBA00022741"/>
    </source>
</evidence>
<feature type="compositionally biased region" description="Polar residues" evidence="4">
    <location>
        <begin position="59"/>
        <end position="72"/>
    </location>
</feature>
<keyword evidence="7" id="KW-1185">Reference proteome</keyword>
<feature type="binding site" evidence="3">
    <location>
        <position position="397"/>
    </location>
    <ligand>
        <name>ATP</name>
        <dbReference type="ChEBI" id="CHEBI:30616"/>
    </ligand>
</feature>
<dbReference type="GO" id="GO:0005829">
    <property type="term" value="C:cytosol"/>
    <property type="evidence" value="ECO:0007669"/>
    <property type="project" value="TreeGrafter"/>
</dbReference>
<evidence type="ECO:0000256" key="4">
    <source>
        <dbReference type="SAM" id="MobiDB-lite"/>
    </source>
</evidence>
<keyword evidence="1 3" id="KW-0547">Nucleotide-binding</keyword>